<feature type="region of interest" description="Disordered" evidence="1">
    <location>
        <begin position="1"/>
        <end position="27"/>
    </location>
</feature>
<proteinExistence type="predicted"/>
<dbReference type="eggNOG" id="ENOG50318YM">
    <property type="taxonomic scope" value="Bacteria"/>
</dbReference>
<evidence type="ECO:0000313" key="2">
    <source>
        <dbReference type="EMBL" id="ABE61916.1"/>
    </source>
</evidence>
<dbReference type="OrthoDB" id="8128823at2"/>
<dbReference type="AlphaFoldDB" id="Q1QPD1"/>
<sequence>MVVASNEGSGERCSRSAPSKQGSNGMKVRRFTQLKSLKDRLVEFAANSCKAADELSPGARRDEALKLARQADAAAHIDAWVNSSGLQTPK</sequence>
<organism evidence="2 3">
    <name type="scientific">Nitrobacter hamburgensis (strain DSM 10229 / NCIMB 13809 / X14)</name>
    <dbReference type="NCBI Taxonomy" id="323097"/>
    <lineage>
        <taxon>Bacteria</taxon>
        <taxon>Pseudomonadati</taxon>
        <taxon>Pseudomonadota</taxon>
        <taxon>Alphaproteobacteria</taxon>
        <taxon>Hyphomicrobiales</taxon>
        <taxon>Nitrobacteraceae</taxon>
        <taxon>Nitrobacter</taxon>
    </lineage>
</organism>
<evidence type="ECO:0000256" key="1">
    <source>
        <dbReference type="SAM" id="MobiDB-lite"/>
    </source>
</evidence>
<dbReference type="HOGENOM" id="CLU_2437822_0_0_5"/>
<name>Q1QPD1_NITHX</name>
<keyword evidence="3" id="KW-1185">Reference proteome</keyword>
<reference evidence="2 3" key="1">
    <citation type="submission" date="2006-03" db="EMBL/GenBank/DDBJ databases">
        <title>Complete sequence of chromosome of Nitrobacter hamburgensis X14.</title>
        <authorList>
            <consortium name="US DOE Joint Genome Institute"/>
            <person name="Copeland A."/>
            <person name="Lucas S."/>
            <person name="Lapidus A."/>
            <person name="Barry K."/>
            <person name="Detter J.C."/>
            <person name="Glavina del Rio T."/>
            <person name="Hammon N."/>
            <person name="Israni S."/>
            <person name="Dalin E."/>
            <person name="Tice H."/>
            <person name="Pitluck S."/>
            <person name="Chain P."/>
            <person name="Malfatti S."/>
            <person name="Shin M."/>
            <person name="Vergez L."/>
            <person name="Schmutz J."/>
            <person name="Larimer F."/>
            <person name="Land M."/>
            <person name="Hauser L."/>
            <person name="Kyrpides N."/>
            <person name="Ivanova N."/>
            <person name="Ward B."/>
            <person name="Arp D."/>
            <person name="Klotz M."/>
            <person name="Stein L."/>
            <person name="O'Mullan G."/>
            <person name="Starkenburg S."/>
            <person name="Sayavedra L."/>
            <person name="Poret-Peterson A.T."/>
            <person name="Gentry M.E."/>
            <person name="Bruce D."/>
            <person name="Richardson P."/>
        </authorList>
    </citation>
    <scope>NUCLEOTIDE SEQUENCE [LARGE SCALE GENOMIC DNA]</scope>
    <source>
        <strain evidence="3">DSM 10229 / NCIMB 13809 / X14</strain>
    </source>
</reference>
<evidence type="ECO:0000313" key="3">
    <source>
        <dbReference type="Proteomes" id="UP000001953"/>
    </source>
</evidence>
<accession>Q1QPD1</accession>
<gene>
    <name evidence="2" type="ordered locus">Nham_1068</name>
</gene>
<dbReference type="KEGG" id="nha:Nham_1068"/>
<protein>
    <submittedName>
        <fullName evidence="2">Uncharacterized protein</fullName>
    </submittedName>
</protein>
<dbReference type="Proteomes" id="UP000001953">
    <property type="component" value="Chromosome"/>
</dbReference>
<dbReference type="EMBL" id="CP000319">
    <property type="protein sequence ID" value="ABE61916.1"/>
    <property type="molecule type" value="Genomic_DNA"/>
</dbReference>